<keyword evidence="6" id="KW-1185">Reference proteome</keyword>
<protein>
    <submittedName>
        <fullName evidence="5">Trichloroethylene chemotactic transducer CttP</fullName>
    </submittedName>
</protein>
<reference evidence="5 6" key="1">
    <citation type="submission" date="2019-06" db="EMBL/GenBank/DDBJ databases">
        <title>Whole genome shotgun sequence of Zoogloea ramigera NBRC 15342.</title>
        <authorList>
            <person name="Hosoyama A."/>
            <person name="Uohara A."/>
            <person name="Ohji S."/>
            <person name="Ichikawa N."/>
        </authorList>
    </citation>
    <scope>NUCLEOTIDE SEQUENCE [LARGE SCALE GENOMIC DNA]</scope>
    <source>
        <strain evidence="5 6">NBRC 15342</strain>
    </source>
</reference>
<dbReference type="InterPro" id="IPR004089">
    <property type="entry name" value="MCPsignal_dom"/>
</dbReference>
<gene>
    <name evidence="5" type="primary">cttP</name>
    <name evidence="5" type="ORF">ZRA01_37730</name>
</gene>
<name>A0A4Y4D4K4_ZOORA</name>
<evidence type="ECO:0000256" key="1">
    <source>
        <dbReference type="ARBA" id="ARBA00023224"/>
    </source>
</evidence>
<dbReference type="InterPro" id="IPR004090">
    <property type="entry name" value="Chemotax_Me-accpt_rcpt"/>
</dbReference>
<dbReference type="GO" id="GO:0006935">
    <property type="term" value="P:chemotaxis"/>
    <property type="evidence" value="ECO:0007669"/>
    <property type="project" value="InterPro"/>
</dbReference>
<dbReference type="EMBL" id="BJNV01000113">
    <property type="protein sequence ID" value="GEC97700.1"/>
    <property type="molecule type" value="Genomic_DNA"/>
</dbReference>
<dbReference type="PRINTS" id="PR00260">
    <property type="entry name" value="CHEMTRNSDUCR"/>
</dbReference>
<dbReference type="GO" id="GO:0007165">
    <property type="term" value="P:signal transduction"/>
    <property type="evidence" value="ECO:0007669"/>
    <property type="project" value="UniProtKB-KW"/>
</dbReference>
<evidence type="ECO:0000313" key="6">
    <source>
        <dbReference type="Proteomes" id="UP000318422"/>
    </source>
</evidence>
<evidence type="ECO:0000313" key="5">
    <source>
        <dbReference type="EMBL" id="GEC97700.1"/>
    </source>
</evidence>
<dbReference type="GO" id="GO:0016020">
    <property type="term" value="C:membrane"/>
    <property type="evidence" value="ECO:0007669"/>
    <property type="project" value="InterPro"/>
</dbReference>
<evidence type="ECO:0000256" key="3">
    <source>
        <dbReference type="PROSITE-ProRule" id="PRU00284"/>
    </source>
</evidence>
<evidence type="ECO:0000256" key="2">
    <source>
        <dbReference type="ARBA" id="ARBA00029447"/>
    </source>
</evidence>
<dbReference type="Proteomes" id="UP000318422">
    <property type="component" value="Unassembled WGS sequence"/>
</dbReference>
<organism evidence="5 6">
    <name type="scientific">Zoogloea ramigera</name>
    <dbReference type="NCBI Taxonomy" id="350"/>
    <lineage>
        <taxon>Bacteria</taxon>
        <taxon>Pseudomonadati</taxon>
        <taxon>Pseudomonadota</taxon>
        <taxon>Betaproteobacteria</taxon>
        <taxon>Rhodocyclales</taxon>
        <taxon>Zoogloeaceae</taxon>
        <taxon>Zoogloea</taxon>
    </lineage>
</organism>
<feature type="domain" description="Methyl-accepting transducer" evidence="4">
    <location>
        <begin position="172"/>
        <end position="263"/>
    </location>
</feature>
<proteinExistence type="inferred from homology"/>
<dbReference type="Pfam" id="PF00015">
    <property type="entry name" value="MCPsignal"/>
    <property type="match status" value="1"/>
</dbReference>
<dbReference type="PROSITE" id="PS50111">
    <property type="entry name" value="CHEMOTAXIS_TRANSDUC_2"/>
    <property type="match status" value="1"/>
</dbReference>
<dbReference type="Gene3D" id="1.10.287.950">
    <property type="entry name" value="Methyl-accepting chemotaxis protein"/>
    <property type="match status" value="1"/>
</dbReference>
<accession>A0A4Y4D4K4</accession>
<comment type="similarity">
    <text evidence="2">Belongs to the methyl-accepting chemotaxis (MCP) protein family.</text>
</comment>
<sequence>MKLSRTSAIALGLIWSALAVWVSSRLSGEMAGASFAVSGSALGWLLLVSLLPKAATSGPVVVKVDPSAQEGLSAVEGVLRECAVSFRLQHEAIRSEVGRVQSMLSDAIVTLTASFNGILAATQAQETIAVSLVKDDDDSTSGASFDEFIQNTSEVMQKVVDKIIMNSKLGMELVELTDRISKRAADVESILGEIAGIAKQTNLLALNAAIEAARAGEAGRGFAVVADEVRDLSTRTSHFSQQIAAVMRSMREGVSGAEEAIERLASTDMNFALESKQQVEQVLTSMEDLNQQRGNAILLLGQHAHTMDGEVGRAVTALQFQDMVSQLIAHVDKRTAALSAFMDELDVLSDGIQRTAASGDTDALQKTASDIRQHLAGFEERLGGSPVSQKEMSHGDIDLF</sequence>
<dbReference type="AlphaFoldDB" id="A0A4Y4D4K4"/>
<dbReference type="SUPFAM" id="SSF58104">
    <property type="entry name" value="Methyl-accepting chemotaxis protein (MCP) signaling domain"/>
    <property type="match status" value="1"/>
</dbReference>
<dbReference type="PANTHER" id="PTHR32089:SF120">
    <property type="entry name" value="METHYL-ACCEPTING CHEMOTAXIS PROTEIN TLPQ"/>
    <property type="match status" value="1"/>
</dbReference>
<dbReference type="SMART" id="SM00283">
    <property type="entry name" value="MA"/>
    <property type="match status" value="1"/>
</dbReference>
<dbReference type="PANTHER" id="PTHR32089">
    <property type="entry name" value="METHYL-ACCEPTING CHEMOTAXIS PROTEIN MCPB"/>
    <property type="match status" value="1"/>
</dbReference>
<dbReference type="GO" id="GO:0004888">
    <property type="term" value="F:transmembrane signaling receptor activity"/>
    <property type="evidence" value="ECO:0007669"/>
    <property type="project" value="InterPro"/>
</dbReference>
<keyword evidence="1 3" id="KW-0807">Transducer</keyword>
<comment type="caution">
    <text evidence="5">The sequence shown here is derived from an EMBL/GenBank/DDBJ whole genome shotgun (WGS) entry which is preliminary data.</text>
</comment>
<evidence type="ECO:0000259" key="4">
    <source>
        <dbReference type="PROSITE" id="PS50111"/>
    </source>
</evidence>